<evidence type="ECO:0000313" key="1">
    <source>
        <dbReference type="EMBL" id="KAL1398419.1"/>
    </source>
</evidence>
<accession>A0ABD1DG67</accession>
<dbReference type="AlphaFoldDB" id="A0ABD1DG67"/>
<organism evidence="1 2">
    <name type="scientific">Culex pipiens pipiens</name>
    <name type="common">Northern house mosquito</name>
    <dbReference type="NCBI Taxonomy" id="38569"/>
    <lineage>
        <taxon>Eukaryota</taxon>
        <taxon>Metazoa</taxon>
        <taxon>Ecdysozoa</taxon>
        <taxon>Arthropoda</taxon>
        <taxon>Hexapoda</taxon>
        <taxon>Insecta</taxon>
        <taxon>Pterygota</taxon>
        <taxon>Neoptera</taxon>
        <taxon>Endopterygota</taxon>
        <taxon>Diptera</taxon>
        <taxon>Nematocera</taxon>
        <taxon>Culicoidea</taxon>
        <taxon>Culicidae</taxon>
        <taxon>Culicinae</taxon>
        <taxon>Culicini</taxon>
        <taxon>Culex</taxon>
        <taxon>Culex</taxon>
    </lineage>
</organism>
<dbReference type="Proteomes" id="UP001562425">
    <property type="component" value="Unassembled WGS sequence"/>
</dbReference>
<evidence type="ECO:0000313" key="2">
    <source>
        <dbReference type="Proteomes" id="UP001562425"/>
    </source>
</evidence>
<reference evidence="1 2" key="1">
    <citation type="submission" date="2024-05" db="EMBL/GenBank/DDBJ databases">
        <title>Culex pipiens pipiens assembly and annotation.</title>
        <authorList>
            <person name="Alout H."/>
            <person name="Durand T."/>
        </authorList>
    </citation>
    <scope>NUCLEOTIDE SEQUENCE [LARGE SCALE GENOMIC DNA]</scope>
    <source>
        <strain evidence="1">HA-2024</strain>
        <tissue evidence="1">Whole body</tissue>
    </source>
</reference>
<proteinExistence type="predicted"/>
<name>A0ABD1DG67_CULPP</name>
<gene>
    <name evidence="1" type="ORF">pipiens_008988</name>
</gene>
<sequence length="228" mass="26213">MLFKIFKTFSSTIYVSMWPTVMFARSHKSLALIHHYQCLAKGFAGPRYPTCFIPIRIWDQKPSRMMSAEPRPPSPEVEPSASTTNKLFVIASSKSAPNLTGEGSSVVNHLPPKPRLDRTNGDQFKAPAWLKDQNWQQLASQGKDRLVAMVGTIFSRETVDRIRSGLMTAWEMSVRTANSIVYWCRVFMDSREYFYLRYYTLLVLENAVHYVRLGFGAVMRRMRTVSKE</sequence>
<dbReference type="EMBL" id="JBEHCU010005904">
    <property type="protein sequence ID" value="KAL1398419.1"/>
    <property type="molecule type" value="Genomic_DNA"/>
</dbReference>
<protein>
    <submittedName>
        <fullName evidence="1">Uncharacterized protein</fullName>
    </submittedName>
</protein>
<keyword evidence="2" id="KW-1185">Reference proteome</keyword>
<comment type="caution">
    <text evidence="1">The sequence shown here is derived from an EMBL/GenBank/DDBJ whole genome shotgun (WGS) entry which is preliminary data.</text>
</comment>